<sequence length="587" mass="68251">MTNFISQCPFNFDLTSLSANDECPQEFSPYKTLTEVVALCAHLKNGKRFSWMENVTEILPATDFCYYGHQDDEFEDDGWFPKPRLDRKSVPKNLFCHDYRGEGSDKHDAYNFFNWSCVDIFVYFSHHFVTVPPPVWTNAAHKHGVPILGTLITEPKNGQSIWNEILDSEIKAQWFAEALALIADAHKFDGYLLNIENPLSVDLMPRLMIFIKSLKKQLLKYKKFKTYVIWYDSLTVYGELKWQNELNYTNRPFFDITDGIFINYSWKIDNLYHCRKMAAERIHDVYVGIDVFGRNMYGGGGFNTREALKVVREKNLSSAIFAFGWTHEKIPGNFLVNDEIFWSCVFPYLNTHGTKEFPFKCNFNRGCGLKYYKQGVVVKDGPWLNMSKQSYQYSYLKCITKTNLNAFKDVISTINQYVYTLNEKTDKSPEMEKKKSEKLLFHVSQLEGHYKKMKEPLVEYTFEDAFNGGGCIKINPSFDEGMRHVTLFDCDLDVNNDEWFVKTVMKSDYEKLLKDVELYPIVYIVVQTKEGSLTKIELRHGEVESSEAGWVIRKFMLTQKGNILEIGLLINPTHRSVLFGEIVVSNR</sequence>
<dbReference type="Gene3D" id="3.20.20.80">
    <property type="entry name" value="Glycosidases"/>
    <property type="match status" value="1"/>
</dbReference>
<reference evidence="2" key="1">
    <citation type="submission" date="2007-04" db="EMBL/GenBank/DDBJ databases">
        <title>Annotation of Pediculus humanus corporis strain USDA.</title>
        <authorList>
            <person name="Kirkness E."/>
            <person name="Hannick L."/>
            <person name="Hass B."/>
            <person name="Bruggner R."/>
            <person name="Lawson D."/>
            <person name="Bidwell S."/>
            <person name="Joardar V."/>
            <person name="Caler E."/>
            <person name="Walenz B."/>
            <person name="Inman J."/>
            <person name="Schobel S."/>
            <person name="Galinsky K."/>
            <person name="Amedeo P."/>
            <person name="Strausberg R."/>
        </authorList>
    </citation>
    <scope>NUCLEOTIDE SEQUENCE</scope>
    <source>
        <strain evidence="2">USDA</strain>
    </source>
</reference>
<evidence type="ECO:0000313" key="3">
    <source>
        <dbReference type="EnsemblMetazoa" id="PHUM092540-PA"/>
    </source>
</evidence>
<keyword evidence="4" id="KW-1185">Reference proteome</keyword>
<dbReference type="HOGENOM" id="CLU_032246_2_0_1"/>
<dbReference type="PANTHER" id="PTHR13246">
    <property type="entry name" value="ENDO BETA N-ACETYLGLUCOSAMINIDASE"/>
    <property type="match status" value="1"/>
</dbReference>
<dbReference type="PANTHER" id="PTHR13246:SF1">
    <property type="entry name" value="CYTOSOLIC ENDO-BETA-N-ACETYLGLUCOSAMINIDASE"/>
    <property type="match status" value="1"/>
</dbReference>
<reference evidence="2" key="2">
    <citation type="submission" date="2007-04" db="EMBL/GenBank/DDBJ databases">
        <title>The genome of the human body louse.</title>
        <authorList>
            <consortium name="The Human Body Louse Genome Consortium"/>
            <person name="Kirkness E."/>
            <person name="Walenz B."/>
            <person name="Hass B."/>
            <person name="Bruggner R."/>
            <person name="Strausberg R."/>
        </authorList>
    </citation>
    <scope>NUCLEOTIDE SEQUENCE</scope>
    <source>
        <strain evidence="2">USDA</strain>
    </source>
</reference>
<dbReference type="CTD" id="8238024"/>
<dbReference type="RefSeq" id="XP_002423894.1">
    <property type="nucleotide sequence ID" value="XM_002423849.1"/>
</dbReference>
<evidence type="ECO:0000259" key="1">
    <source>
        <dbReference type="Pfam" id="PF03644"/>
    </source>
</evidence>
<dbReference type="STRING" id="121224.E0VCQ0"/>
<dbReference type="Gene3D" id="2.60.120.260">
    <property type="entry name" value="Galactose-binding domain-like"/>
    <property type="match status" value="1"/>
</dbReference>
<dbReference type="KEGG" id="phu:Phum_PHUM092540"/>
<dbReference type="AlphaFoldDB" id="E0VCQ0"/>
<proteinExistence type="predicted"/>
<name>E0VCQ0_PEDHC</name>
<dbReference type="InterPro" id="IPR032979">
    <property type="entry name" value="ENGase"/>
</dbReference>
<protein>
    <submittedName>
        <fullName evidence="2 3">Endo beta N-acetylglucosaminidase, putative</fullName>
    </submittedName>
</protein>
<dbReference type="VEuPathDB" id="VectorBase:PHUM092540"/>
<accession>E0VCQ0</accession>
<dbReference type="Pfam" id="PF03644">
    <property type="entry name" value="Glyco_hydro_85"/>
    <property type="match status" value="1"/>
</dbReference>
<dbReference type="eggNOG" id="KOG2331">
    <property type="taxonomic scope" value="Eukaryota"/>
</dbReference>
<organism>
    <name type="scientific">Pediculus humanus subsp. corporis</name>
    <name type="common">Body louse</name>
    <dbReference type="NCBI Taxonomy" id="121224"/>
    <lineage>
        <taxon>Eukaryota</taxon>
        <taxon>Metazoa</taxon>
        <taxon>Ecdysozoa</taxon>
        <taxon>Arthropoda</taxon>
        <taxon>Hexapoda</taxon>
        <taxon>Insecta</taxon>
        <taxon>Pterygota</taxon>
        <taxon>Neoptera</taxon>
        <taxon>Paraneoptera</taxon>
        <taxon>Psocodea</taxon>
        <taxon>Troctomorpha</taxon>
        <taxon>Phthiraptera</taxon>
        <taxon>Anoplura</taxon>
        <taxon>Pediculidae</taxon>
        <taxon>Pediculus</taxon>
    </lineage>
</organism>
<dbReference type="GO" id="GO:0033925">
    <property type="term" value="F:mannosyl-glycoprotein endo-beta-N-acetylglucosaminidase activity"/>
    <property type="evidence" value="ECO:0007669"/>
    <property type="project" value="UniProtKB-EC"/>
</dbReference>
<reference evidence="3" key="3">
    <citation type="submission" date="2020-05" db="UniProtKB">
        <authorList>
            <consortium name="EnsemblMetazoa"/>
        </authorList>
    </citation>
    <scope>IDENTIFICATION</scope>
    <source>
        <strain evidence="3">USDA</strain>
    </source>
</reference>
<feature type="domain" description="Cytosolic endo-beta-N-acetylglucosaminidase TIM barrel" evidence="1">
    <location>
        <begin position="100"/>
        <end position="370"/>
    </location>
</feature>
<dbReference type="InParanoid" id="E0VCQ0"/>
<gene>
    <name evidence="3" type="primary">8238024</name>
    <name evidence="2" type="ORF">Phum_PHUM092540</name>
</gene>
<dbReference type="EMBL" id="AAZO01001103">
    <property type="status" value="NOT_ANNOTATED_CDS"/>
    <property type="molecule type" value="Genomic_DNA"/>
</dbReference>
<dbReference type="OrthoDB" id="284473at2759"/>
<dbReference type="EnsemblMetazoa" id="PHUM092540-RA">
    <property type="protein sequence ID" value="PHUM092540-PA"/>
    <property type="gene ID" value="PHUM092540"/>
</dbReference>
<dbReference type="InterPro" id="IPR005201">
    <property type="entry name" value="TIM_ENGase"/>
</dbReference>
<dbReference type="EMBL" id="AAZO01001104">
    <property type="status" value="NOT_ANNOTATED_CDS"/>
    <property type="molecule type" value="Genomic_DNA"/>
</dbReference>
<dbReference type="GeneID" id="8238024"/>
<dbReference type="EMBL" id="DS235061">
    <property type="protein sequence ID" value="EEB11156.1"/>
    <property type="molecule type" value="Genomic_DNA"/>
</dbReference>
<dbReference type="GO" id="GO:0005829">
    <property type="term" value="C:cytosol"/>
    <property type="evidence" value="ECO:0007669"/>
    <property type="project" value="UniProtKB-SubCell"/>
</dbReference>
<dbReference type="Proteomes" id="UP000009046">
    <property type="component" value="Unassembled WGS sequence"/>
</dbReference>
<evidence type="ECO:0000313" key="2">
    <source>
        <dbReference type="EMBL" id="EEB11156.1"/>
    </source>
</evidence>
<evidence type="ECO:0000313" key="4">
    <source>
        <dbReference type="Proteomes" id="UP000009046"/>
    </source>
</evidence>